<evidence type="ECO:0000313" key="3">
    <source>
        <dbReference type="Proteomes" id="UP000008493"/>
    </source>
</evidence>
<feature type="non-terminal residue" evidence="2">
    <location>
        <position position="1"/>
    </location>
</feature>
<dbReference type="KEGG" id="abp:AGABI1DRAFT115290"/>
<keyword evidence="3" id="KW-1185">Reference proteome</keyword>
<dbReference type="EMBL" id="JH971396">
    <property type="protein sequence ID" value="EKM77373.1"/>
    <property type="molecule type" value="Genomic_DNA"/>
</dbReference>
<sequence length="80" mass="9521">MSILAHSRGSTTREQMKNCFCRHHSPRNKSRRHHKHRSCDHTVINFSNKPRTFGDPESSKRTPLKRTMMLFDNSHVHFHL</sequence>
<feature type="compositionally biased region" description="Basic residues" evidence="1">
    <location>
        <begin position="23"/>
        <end position="38"/>
    </location>
</feature>
<evidence type="ECO:0000313" key="2">
    <source>
        <dbReference type="EMBL" id="EKM77373.1"/>
    </source>
</evidence>
<dbReference type="InParanoid" id="K5X2I7"/>
<gene>
    <name evidence="2" type="ORF">AGABI1DRAFT_115290</name>
</gene>
<name>K5X2I7_AGABU</name>
<organism evidence="2 3">
    <name type="scientific">Agaricus bisporus var. burnettii (strain JB137-S8 / ATCC MYA-4627 / FGSC 10392)</name>
    <name type="common">White button mushroom</name>
    <dbReference type="NCBI Taxonomy" id="597362"/>
    <lineage>
        <taxon>Eukaryota</taxon>
        <taxon>Fungi</taxon>
        <taxon>Dikarya</taxon>
        <taxon>Basidiomycota</taxon>
        <taxon>Agaricomycotina</taxon>
        <taxon>Agaricomycetes</taxon>
        <taxon>Agaricomycetidae</taxon>
        <taxon>Agaricales</taxon>
        <taxon>Agaricineae</taxon>
        <taxon>Agaricaceae</taxon>
        <taxon>Agaricus</taxon>
    </lineage>
</organism>
<evidence type="ECO:0000256" key="1">
    <source>
        <dbReference type="SAM" id="MobiDB-lite"/>
    </source>
</evidence>
<dbReference type="AlphaFoldDB" id="K5X2I7"/>
<dbReference type="Proteomes" id="UP000008493">
    <property type="component" value="Unassembled WGS sequence"/>
</dbReference>
<proteinExistence type="predicted"/>
<feature type="region of interest" description="Disordered" evidence="1">
    <location>
        <begin position="23"/>
        <end position="61"/>
    </location>
</feature>
<accession>K5X2I7</accession>
<dbReference type="HOGENOM" id="CLU_2775367_0_0_1"/>
<protein>
    <submittedName>
        <fullName evidence="2">Uncharacterized protein</fullName>
    </submittedName>
</protein>
<reference evidence="3" key="1">
    <citation type="journal article" date="2012" name="Proc. Natl. Acad. Sci. U.S.A.">
        <title>Genome sequence of the button mushroom Agaricus bisporus reveals mechanisms governing adaptation to a humic-rich ecological niche.</title>
        <authorList>
            <person name="Morin E."/>
            <person name="Kohler A."/>
            <person name="Baker A.R."/>
            <person name="Foulongne-Oriol M."/>
            <person name="Lombard V."/>
            <person name="Nagy L.G."/>
            <person name="Ohm R.A."/>
            <person name="Patyshakuliyeva A."/>
            <person name="Brun A."/>
            <person name="Aerts A.L."/>
            <person name="Bailey A.M."/>
            <person name="Billette C."/>
            <person name="Coutinho P.M."/>
            <person name="Deakin G."/>
            <person name="Doddapaneni H."/>
            <person name="Floudas D."/>
            <person name="Grimwood J."/>
            <person name="Hilden K."/>
            <person name="Kuees U."/>
            <person name="LaButti K.M."/>
            <person name="Lapidus A."/>
            <person name="Lindquist E.A."/>
            <person name="Lucas S.M."/>
            <person name="Murat C."/>
            <person name="Riley R.W."/>
            <person name="Salamov A.A."/>
            <person name="Schmutz J."/>
            <person name="Subramanian V."/>
            <person name="Woesten H.A.B."/>
            <person name="Xu J."/>
            <person name="Eastwood D.C."/>
            <person name="Foster G.D."/>
            <person name="Sonnenberg A.S."/>
            <person name="Cullen D."/>
            <person name="de Vries R.P."/>
            <person name="Lundell T."/>
            <person name="Hibbett D.S."/>
            <person name="Henrissat B."/>
            <person name="Burton K.S."/>
            <person name="Kerrigan R.W."/>
            <person name="Challen M.P."/>
            <person name="Grigoriev I.V."/>
            <person name="Martin F."/>
        </authorList>
    </citation>
    <scope>NUCLEOTIDE SEQUENCE [LARGE SCALE GENOMIC DNA]</scope>
    <source>
        <strain evidence="3">JB137-S8 / ATCC MYA-4627 / FGSC 10392</strain>
    </source>
</reference>
<dbReference type="GeneID" id="18824662"/>
<dbReference type="RefSeq" id="XP_007332014.1">
    <property type="nucleotide sequence ID" value="XM_007331952.1"/>
</dbReference>